<dbReference type="SUPFAM" id="SSF50486">
    <property type="entry name" value="FMT C-terminal domain-like"/>
    <property type="match status" value="1"/>
</dbReference>
<dbReference type="EMBL" id="BSTG01000001">
    <property type="protein sequence ID" value="GLY56974.1"/>
    <property type="molecule type" value="Genomic_DNA"/>
</dbReference>
<dbReference type="EC" id="3.2.2.-" evidence="5"/>
<dbReference type="InterPro" id="IPR003180">
    <property type="entry name" value="MPG"/>
</dbReference>
<dbReference type="PANTHER" id="PTHR10429">
    <property type="entry name" value="DNA-3-METHYLADENINE GLYCOSYLASE"/>
    <property type="match status" value="1"/>
</dbReference>
<evidence type="ECO:0000256" key="1">
    <source>
        <dbReference type="ARBA" id="ARBA00009232"/>
    </source>
</evidence>
<dbReference type="AlphaFoldDB" id="A0AAV5P9J2"/>
<keyword evidence="2 5" id="KW-0227">DNA damage</keyword>
<dbReference type="InterPro" id="IPR011034">
    <property type="entry name" value="Formyl_transferase-like_C_sf"/>
</dbReference>
<name>A0AAV5P9J2_CELCE</name>
<gene>
    <name evidence="6" type="ORF">Ccel01_15760</name>
</gene>
<dbReference type="GO" id="GO:0003905">
    <property type="term" value="F:alkylbase DNA N-glycosylase activity"/>
    <property type="evidence" value="ECO:0007669"/>
    <property type="project" value="InterPro"/>
</dbReference>
<evidence type="ECO:0000256" key="4">
    <source>
        <dbReference type="ARBA" id="ARBA00023204"/>
    </source>
</evidence>
<protein>
    <recommendedName>
        <fullName evidence="5">Putative 3-methyladenine DNA glycosylase</fullName>
        <ecNumber evidence="5">3.2.2.-</ecNumber>
    </recommendedName>
</protein>
<dbReference type="NCBIfam" id="NF002003">
    <property type="entry name" value="PRK00802.1-3"/>
    <property type="match status" value="1"/>
</dbReference>
<sequence>MPAEAWTDSAADMVTSTATDAAADAPTGTIGAGGARVVGPWDAPARGWYARDVHEVARDLLGALLTRRSAAGDVTLRITEVEAYDGERDPGSHAFRGRTERNRAMFGEPGRLYVYRHLGLHHCVNVVCGPVGRASAVLLRAGEVTDGVGLARSRRVAAGRCDSDRQIARGPARLAVALDLDLRHYGAELTDPDGELVLHRATDGPHRPPIATGPRVGVSGDGGDGELFPWRYWLAGDPTVSAYRRVSARSR</sequence>
<accession>A0AAV5P9J2</accession>
<dbReference type="InterPro" id="IPR036995">
    <property type="entry name" value="MPG_sf"/>
</dbReference>
<proteinExistence type="inferred from homology"/>
<dbReference type="GO" id="GO:0006284">
    <property type="term" value="P:base-excision repair"/>
    <property type="evidence" value="ECO:0007669"/>
    <property type="project" value="InterPro"/>
</dbReference>
<evidence type="ECO:0000313" key="7">
    <source>
        <dbReference type="Proteomes" id="UP001165168"/>
    </source>
</evidence>
<evidence type="ECO:0000313" key="6">
    <source>
        <dbReference type="EMBL" id="GLY56974.1"/>
    </source>
</evidence>
<evidence type="ECO:0000256" key="2">
    <source>
        <dbReference type="ARBA" id="ARBA00022763"/>
    </source>
</evidence>
<evidence type="ECO:0000256" key="3">
    <source>
        <dbReference type="ARBA" id="ARBA00022801"/>
    </source>
</evidence>
<organism evidence="6 7">
    <name type="scientific">Cellulosimicrobium cellulans</name>
    <name type="common">Arthrobacter luteus</name>
    <dbReference type="NCBI Taxonomy" id="1710"/>
    <lineage>
        <taxon>Bacteria</taxon>
        <taxon>Bacillati</taxon>
        <taxon>Actinomycetota</taxon>
        <taxon>Actinomycetes</taxon>
        <taxon>Micrococcales</taxon>
        <taxon>Promicromonosporaceae</taxon>
        <taxon>Cellulosimicrobium</taxon>
    </lineage>
</organism>
<comment type="caution">
    <text evidence="6">The sequence shown here is derived from an EMBL/GenBank/DDBJ whole genome shotgun (WGS) entry which is preliminary data.</text>
</comment>
<dbReference type="Gene3D" id="3.10.300.10">
    <property type="entry name" value="Methylpurine-DNA glycosylase (MPG)"/>
    <property type="match status" value="1"/>
</dbReference>
<dbReference type="Pfam" id="PF02245">
    <property type="entry name" value="Pur_DNA_glyco"/>
    <property type="match status" value="1"/>
</dbReference>
<evidence type="ECO:0000256" key="5">
    <source>
        <dbReference type="HAMAP-Rule" id="MF_00527"/>
    </source>
</evidence>
<dbReference type="GO" id="GO:0003677">
    <property type="term" value="F:DNA binding"/>
    <property type="evidence" value="ECO:0007669"/>
    <property type="project" value="InterPro"/>
</dbReference>
<dbReference type="NCBIfam" id="TIGR00567">
    <property type="entry name" value="3mg"/>
    <property type="match status" value="1"/>
</dbReference>
<dbReference type="CDD" id="cd00540">
    <property type="entry name" value="AAG"/>
    <property type="match status" value="1"/>
</dbReference>
<keyword evidence="4 5" id="KW-0234">DNA repair</keyword>
<comment type="similarity">
    <text evidence="1 5">Belongs to the DNA glycosylase MPG family.</text>
</comment>
<dbReference type="PANTHER" id="PTHR10429:SF0">
    <property type="entry name" value="DNA-3-METHYLADENINE GLYCOSYLASE"/>
    <property type="match status" value="1"/>
</dbReference>
<keyword evidence="3 5" id="KW-0378">Hydrolase</keyword>
<reference evidence="6" key="1">
    <citation type="submission" date="2023-03" db="EMBL/GenBank/DDBJ databases">
        <title>Cellulosimicrobium cellulans NBRC 103059.</title>
        <authorList>
            <person name="Ichikawa N."/>
            <person name="Sato H."/>
            <person name="Tonouchi N."/>
        </authorList>
    </citation>
    <scope>NUCLEOTIDE SEQUENCE</scope>
    <source>
        <strain evidence="6">NBRC 103059</strain>
    </source>
</reference>
<dbReference type="Proteomes" id="UP001165168">
    <property type="component" value="Unassembled WGS sequence"/>
</dbReference>
<dbReference type="HAMAP" id="MF_00527">
    <property type="entry name" value="3MGH"/>
    <property type="match status" value="1"/>
</dbReference>